<dbReference type="RefSeq" id="WP_189104465.1">
    <property type="nucleotide sequence ID" value="NZ_BMQO01000038.1"/>
</dbReference>
<dbReference type="Proteomes" id="UP000620633">
    <property type="component" value="Unassembled WGS sequence"/>
</dbReference>
<evidence type="ECO:0000313" key="2">
    <source>
        <dbReference type="Proteomes" id="UP000620633"/>
    </source>
</evidence>
<evidence type="ECO:0000313" key="1">
    <source>
        <dbReference type="EMBL" id="GGS43527.1"/>
    </source>
</evidence>
<reference evidence="2" key="1">
    <citation type="journal article" date="2019" name="Int. J. Syst. Evol. Microbiol.">
        <title>The Global Catalogue of Microorganisms (GCM) 10K type strain sequencing project: providing services to taxonomists for standard genome sequencing and annotation.</title>
        <authorList>
            <consortium name="The Broad Institute Genomics Platform"/>
            <consortium name="The Broad Institute Genome Sequencing Center for Infectious Disease"/>
            <person name="Wu L."/>
            <person name="Ma J."/>
        </authorList>
    </citation>
    <scope>NUCLEOTIDE SEQUENCE [LARGE SCALE GENOMIC DNA]</scope>
    <source>
        <strain evidence="2">JCM 31406</strain>
    </source>
</reference>
<accession>A0ABQ2SXW4</accession>
<proteinExistence type="predicted"/>
<dbReference type="EMBL" id="BMQO01000038">
    <property type="protein sequence ID" value="GGS43527.1"/>
    <property type="molecule type" value="Genomic_DNA"/>
</dbReference>
<organism evidence="1 2">
    <name type="scientific">Deinococcus knuensis</name>
    <dbReference type="NCBI Taxonomy" id="1837380"/>
    <lineage>
        <taxon>Bacteria</taxon>
        <taxon>Thermotogati</taxon>
        <taxon>Deinococcota</taxon>
        <taxon>Deinococci</taxon>
        <taxon>Deinococcales</taxon>
        <taxon>Deinococcaceae</taxon>
        <taxon>Deinococcus</taxon>
    </lineage>
</organism>
<sequence length="450" mass="48767">MPSRTEQDILNVLGKQRQELTELEGRGARDQASLDSAIRDAEATLTVLGVALPTPRVTPAPPSPRGPLPDWEALATAARMENPQVRIEELLTADAIAAVDRQIHEAREAVLAPYRLDGVDVAIAGIAGVLAGVVDVALVGVPPAPPRLGQPARPGGTLNTWVRDAMQRGVPEDLRREYERFSKVPYDPSINSGLGQHIPGLTPSTHRLHSLGHDPLLGFIVGVADILRGTFTAVGQDGKLICQTNAPERMVAGLFAALAKQFKHLLSDVNTPAGLPAPLMGLSQFMQFGQLTDKNLNVAELTRLMYRDGYDFRHFLATTIPVLLIEVLVRVAFLARQLALGKSFKEAFPHAGQPKLRTMLVVAHGTAAGINAGKIAVSRNPLSFSMAQWAAFGRYLLPELKLRLVDLPRRSDLAVQDLIDRNWVDLQADLETLWAQTGPNFDFEGVAPAD</sequence>
<gene>
    <name evidence="1" type="ORF">GCM10008961_38180</name>
</gene>
<protein>
    <submittedName>
        <fullName evidence="1">Uncharacterized protein</fullName>
    </submittedName>
</protein>
<keyword evidence="2" id="KW-1185">Reference proteome</keyword>
<name>A0ABQ2SXW4_9DEIO</name>
<comment type="caution">
    <text evidence="1">The sequence shown here is derived from an EMBL/GenBank/DDBJ whole genome shotgun (WGS) entry which is preliminary data.</text>
</comment>